<dbReference type="EMBL" id="PP848851">
    <property type="protein sequence ID" value="XCG96888.1"/>
    <property type="molecule type" value="Genomic_DNA"/>
</dbReference>
<gene>
    <name evidence="1" type="ORF">vBKpn2P2_40</name>
</gene>
<sequence length="106" mass="11938">MNALEQVKHTLYRQKIQYLMGHAIGPNDLTVRITVSPGTRSELIRCATPYCPIHGMGADIKETILGEPLEVAKDMPDGVYYLDLMVYNRVQKQLKFTLQPDSDVSS</sequence>
<organism evidence="1">
    <name type="scientific">Klebsiella phage vB_Kpn2-P2</name>
    <dbReference type="NCBI Taxonomy" id="3230849"/>
    <lineage>
        <taxon>Viruses</taxon>
    </lineage>
</organism>
<evidence type="ECO:0000313" key="1">
    <source>
        <dbReference type="EMBL" id="XCG96888.1"/>
    </source>
</evidence>
<protein>
    <submittedName>
        <fullName evidence="1">Uncharacterized protein</fullName>
    </submittedName>
</protein>
<proteinExistence type="predicted"/>
<accession>A0AAU8EHL6</accession>
<name>A0AAU8EHL6_9VIRU</name>
<reference evidence="1" key="1">
    <citation type="submission" date="2024-05" db="EMBL/GenBank/DDBJ databases">
        <authorList>
            <person name="Ferriol-Gonzalez C."/>
            <person name="Concha-Eloko R."/>
            <person name="Bernabeu-Gimeno M."/>
            <person name="Fernandez-Cuenca F."/>
            <person name="Canada-Garcia J.E."/>
            <person name="Garcia-Cobos S."/>
            <person name="Sanjuan R."/>
            <person name="Domingo-Calap P."/>
        </authorList>
    </citation>
    <scope>NUCLEOTIDE SEQUENCE</scope>
</reference>